<dbReference type="EMBL" id="BNAH01000002">
    <property type="protein sequence ID" value="GHE81432.1"/>
    <property type="molecule type" value="Genomic_DNA"/>
</dbReference>
<accession>A0ABQ3IHD6</accession>
<evidence type="ECO:0000313" key="3">
    <source>
        <dbReference type="Proteomes" id="UP000626370"/>
    </source>
</evidence>
<comment type="caution">
    <text evidence="2">The sequence shown here is derived from an EMBL/GenBank/DDBJ whole genome shotgun (WGS) entry which is preliminary data.</text>
</comment>
<evidence type="ECO:0000256" key="1">
    <source>
        <dbReference type="SAM" id="Phobius"/>
    </source>
</evidence>
<proteinExistence type="predicted"/>
<feature type="transmembrane region" description="Helical" evidence="1">
    <location>
        <begin position="75"/>
        <end position="95"/>
    </location>
</feature>
<feature type="transmembrane region" description="Helical" evidence="1">
    <location>
        <begin position="6"/>
        <end position="32"/>
    </location>
</feature>
<feature type="transmembrane region" description="Helical" evidence="1">
    <location>
        <begin position="44"/>
        <end position="69"/>
    </location>
</feature>
<sequence length="164" mass="18639">MILNIVGLNIIWFGLVLLGDSFIPLALIALYFHITIISKVKNEIWLIVCISVVGIICDSLLQFFQLFIFESNHHLPFWLMTLWPCFAATICHSLKVLTLSKLYQMLVGALFAPLSYLAGYKLNVIDFGQSLLVTYIVLSVVWAGLFLLFFYLKANFTQEEGCHV</sequence>
<feature type="transmembrane region" description="Helical" evidence="1">
    <location>
        <begin position="132"/>
        <end position="152"/>
    </location>
</feature>
<dbReference type="InterPro" id="IPR021306">
    <property type="entry name" value="DUF2878"/>
</dbReference>
<dbReference type="Proteomes" id="UP000626370">
    <property type="component" value="Unassembled WGS sequence"/>
</dbReference>
<organism evidence="2 3">
    <name type="scientific">Thalassotalea profundi</name>
    <dbReference type="NCBI Taxonomy" id="2036687"/>
    <lineage>
        <taxon>Bacteria</taxon>
        <taxon>Pseudomonadati</taxon>
        <taxon>Pseudomonadota</taxon>
        <taxon>Gammaproteobacteria</taxon>
        <taxon>Alteromonadales</taxon>
        <taxon>Colwelliaceae</taxon>
        <taxon>Thalassotalea</taxon>
    </lineage>
</organism>
<dbReference type="RefSeq" id="WP_189376714.1">
    <property type="nucleotide sequence ID" value="NZ_BNAH01000002.1"/>
</dbReference>
<feature type="transmembrane region" description="Helical" evidence="1">
    <location>
        <begin position="102"/>
        <end position="120"/>
    </location>
</feature>
<keyword evidence="3" id="KW-1185">Reference proteome</keyword>
<keyword evidence="1" id="KW-0472">Membrane</keyword>
<name>A0ABQ3IHD6_9GAMM</name>
<keyword evidence="1" id="KW-0812">Transmembrane</keyword>
<reference evidence="3" key="1">
    <citation type="journal article" date="2019" name="Int. J. Syst. Evol. Microbiol.">
        <title>The Global Catalogue of Microorganisms (GCM) 10K type strain sequencing project: providing services to taxonomists for standard genome sequencing and annotation.</title>
        <authorList>
            <consortium name="The Broad Institute Genomics Platform"/>
            <consortium name="The Broad Institute Genome Sequencing Center for Infectious Disease"/>
            <person name="Wu L."/>
            <person name="Ma J."/>
        </authorList>
    </citation>
    <scope>NUCLEOTIDE SEQUENCE [LARGE SCALE GENOMIC DNA]</scope>
    <source>
        <strain evidence="3">CGMCC 1.15922</strain>
    </source>
</reference>
<dbReference type="Pfam" id="PF11086">
    <property type="entry name" value="DUF2878"/>
    <property type="match status" value="1"/>
</dbReference>
<keyword evidence="1" id="KW-1133">Transmembrane helix</keyword>
<gene>
    <name evidence="2" type="ORF">GCM10011501_07000</name>
</gene>
<evidence type="ECO:0000313" key="2">
    <source>
        <dbReference type="EMBL" id="GHE81432.1"/>
    </source>
</evidence>
<protein>
    <submittedName>
        <fullName evidence="2">Membrane protein</fullName>
    </submittedName>
</protein>